<name>A0ACB5UJJ2_9FIRM</name>
<gene>
    <name evidence="1" type="ORF">AN2V17_22650</name>
</gene>
<dbReference type="EMBL" id="BTPU01000035">
    <property type="protein sequence ID" value="GMQ63032.1"/>
    <property type="molecule type" value="Genomic_DNA"/>
</dbReference>
<dbReference type="Proteomes" id="UP001374599">
    <property type="component" value="Unassembled WGS sequence"/>
</dbReference>
<protein>
    <submittedName>
        <fullName evidence="1">Uncharacterized protein</fullName>
    </submittedName>
</protein>
<reference evidence="1" key="1">
    <citation type="submission" date="2023-09" db="EMBL/GenBank/DDBJ databases">
        <title>Vallitalea sediminicola and Vallitalea maricola sp. nov., anaerobic bacteria isolated from marine sediment.</title>
        <authorList>
            <person name="Hirano S."/>
            <person name="Maeda A."/>
            <person name="Terahara T."/>
            <person name="Mori K."/>
            <person name="Hamada M."/>
            <person name="Matsumoto R."/>
            <person name="Kobayashi T."/>
        </authorList>
    </citation>
    <scope>NUCLEOTIDE SEQUENCE</scope>
    <source>
        <strain evidence="1">AN17-2</strain>
    </source>
</reference>
<comment type="caution">
    <text evidence="1">The sequence shown here is derived from an EMBL/GenBank/DDBJ whole genome shotgun (WGS) entry which is preliminary data.</text>
</comment>
<evidence type="ECO:0000313" key="2">
    <source>
        <dbReference type="Proteomes" id="UP001374599"/>
    </source>
</evidence>
<proteinExistence type="predicted"/>
<accession>A0ACB5UJJ2</accession>
<evidence type="ECO:0000313" key="1">
    <source>
        <dbReference type="EMBL" id="GMQ63032.1"/>
    </source>
</evidence>
<organism evidence="1 2">
    <name type="scientific">Vallitalea maricola</name>
    <dbReference type="NCBI Taxonomy" id="3074433"/>
    <lineage>
        <taxon>Bacteria</taxon>
        <taxon>Bacillati</taxon>
        <taxon>Bacillota</taxon>
        <taxon>Clostridia</taxon>
        <taxon>Lachnospirales</taxon>
        <taxon>Vallitaleaceae</taxon>
        <taxon>Vallitalea</taxon>
    </lineage>
</organism>
<sequence>MDSKGECEVVSQDGEPSFFYMDVKLAGETFTFTIQLRDLRLGKQTLKDIKK</sequence>
<keyword evidence="2" id="KW-1185">Reference proteome</keyword>